<dbReference type="Pfam" id="PF01784">
    <property type="entry name" value="DUF34_NIF3"/>
    <property type="match status" value="1"/>
</dbReference>
<dbReference type="PANTHER" id="PTHR13799">
    <property type="entry name" value="NGG1 INTERACTING FACTOR 3"/>
    <property type="match status" value="1"/>
</dbReference>
<name>A0A1I1WSY9_9BACL</name>
<dbReference type="GO" id="GO:0005737">
    <property type="term" value="C:cytoplasm"/>
    <property type="evidence" value="ECO:0007669"/>
    <property type="project" value="TreeGrafter"/>
</dbReference>
<dbReference type="EMBL" id="FOMT01000002">
    <property type="protein sequence ID" value="SFD98267.1"/>
    <property type="molecule type" value="Genomic_DNA"/>
</dbReference>
<keyword evidence="3 4" id="KW-0479">Metal-binding</keyword>
<dbReference type="OrthoDB" id="1116574at2"/>
<evidence type="ECO:0000256" key="1">
    <source>
        <dbReference type="ARBA" id="ARBA00006964"/>
    </source>
</evidence>
<protein>
    <recommendedName>
        <fullName evidence="2">GTP cyclohydrolase 1 type 2 homolog</fullName>
    </recommendedName>
</protein>
<comment type="similarity">
    <text evidence="1">Belongs to the GTP cyclohydrolase I type 2/NIF3 family.</text>
</comment>
<dbReference type="Proteomes" id="UP000198855">
    <property type="component" value="Unassembled WGS sequence"/>
</dbReference>
<dbReference type="PANTHER" id="PTHR13799:SF14">
    <property type="entry name" value="GTP CYCLOHYDROLASE 1 TYPE 2 HOMOLOG"/>
    <property type="match status" value="1"/>
</dbReference>
<feature type="binding site" evidence="4">
    <location>
        <position position="228"/>
    </location>
    <ligand>
        <name>a divalent metal cation</name>
        <dbReference type="ChEBI" id="CHEBI:60240"/>
        <label>1</label>
    </ligand>
</feature>
<dbReference type="RefSeq" id="WP_091183867.1">
    <property type="nucleotide sequence ID" value="NZ_FOMT01000002.1"/>
</dbReference>
<dbReference type="InterPro" id="IPR036069">
    <property type="entry name" value="DUF34/NIF3_sf"/>
</dbReference>
<evidence type="ECO:0000313" key="5">
    <source>
        <dbReference type="EMBL" id="SFD98267.1"/>
    </source>
</evidence>
<feature type="binding site" evidence="4">
    <location>
        <position position="232"/>
    </location>
    <ligand>
        <name>a divalent metal cation</name>
        <dbReference type="ChEBI" id="CHEBI:60240"/>
        <label>1</label>
    </ligand>
</feature>
<dbReference type="SUPFAM" id="SSF102705">
    <property type="entry name" value="NIF3 (NGG1p interacting factor 3)-like"/>
    <property type="match status" value="1"/>
</dbReference>
<dbReference type="AlphaFoldDB" id="A0A1I1WSY9"/>
<evidence type="ECO:0000256" key="2">
    <source>
        <dbReference type="ARBA" id="ARBA00022112"/>
    </source>
</evidence>
<dbReference type="Gene3D" id="3.40.1390.30">
    <property type="entry name" value="NIF3 (NGG1p interacting factor 3)-like"/>
    <property type="match status" value="2"/>
</dbReference>
<proteinExistence type="inferred from homology"/>
<keyword evidence="6" id="KW-1185">Reference proteome</keyword>
<evidence type="ECO:0000256" key="4">
    <source>
        <dbReference type="PIRSR" id="PIRSR602678-1"/>
    </source>
</evidence>
<reference evidence="6" key="1">
    <citation type="submission" date="2016-10" db="EMBL/GenBank/DDBJ databases">
        <authorList>
            <person name="Varghese N."/>
            <person name="Submissions S."/>
        </authorList>
    </citation>
    <scope>NUCLEOTIDE SEQUENCE [LARGE SCALE GENOMIC DNA]</scope>
    <source>
        <strain evidence="6">CGMCC 1.10784</strain>
    </source>
</reference>
<accession>A0A1I1WSY9</accession>
<gene>
    <name evidence="5" type="ORF">SAMN05216378_1863</name>
</gene>
<organism evidence="5 6">
    <name type="scientific">Paenibacillus catalpae</name>
    <dbReference type="NCBI Taxonomy" id="1045775"/>
    <lineage>
        <taxon>Bacteria</taxon>
        <taxon>Bacillati</taxon>
        <taxon>Bacillota</taxon>
        <taxon>Bacilli</taxon>
        <taxon>Bacillales</taxon>
        <taxon>Paenibacillaceae</taxon>
        <taxon>Paenibacillus</taxon>
    </lineage>
</organism>
<evidence type="ECO:0000256" key="3">
    <source>
        <dbReference type="ARBA" id="ARBA00022723"/>
    </source>
</evidence>
<feature type="binding site" evidence="4">
    <location>
        <position position="63"/>
    </location>
    <ligand>
        <name>a divalent metal cation</name>
        <dbReference type="ChEBI" id="CHEBI:60240"/>
        <label>1</label>
    </ligand>
</feature>
<feature type="binding site" evidence="4">
    <location>
        <position position="102"/>
    </location>
    <ligand>
        <name>a divalent metal cation</name>
        <dbReference type="ChEBI" id="CHEBI:60240"/>
        <label>1</label>
    </ligand>
</feature>
<dbReference type="GO" id="GO:0016787">
    <property type="term" value="F:hydrolase activity"/>
    <property type="evidence" value="ECO:0007669"/>
    <property type="project" value="UniProtKB-KW"/>
</dbReference>
<keyword evidence="5" id="KW-0378">Hydrolase</keyword>
<sequence length="264" mass="29214">MPLTVQAIIDQLCSSVPPISNTVDILMAGYPDTEVRGIAVSFMPTQQVIERAVASGANLLITHEPLSYSHRHEEKLIENDPIYAPKQKLIEDSGIAIFRYHDYCHRKQPDIIMTGLLAALDWEAHLTEMLPVAAIVELPSMTVSDVAAHVKRKLGMPFLRLTGELSAPCSRVGLLVGYRGGASTAIPLMREHDLDLLIVGEGPEWETPEYIRDAAYQGRSKALLTLGHAESEEPGMRALSVELKQQYKDVPVEFIPIQPIFQIV</sequence>
<dbReference type="STRING" id="1045775.SAMN05216378_1863"/>
<dbReference type="GO" id="GO:0046872">
    <property type="term" value="F:metal ion binding"/>
    <property type="evidence" value="ECO:0007669"/>
    <property type="project" value="UniProtKB-KW"/>
</dbReference>
<dbReference type="InterPro" id="IPR002678">
    <property type="entry name" value="DUF34/NIF3"/>
</dbReference>
<evidence type="ECO:0000313" key="6">
    <source>
        <dbReference type="Proteomes" id="UP000198855"/>
    </source>
</evidence>